<protein>
    <recommendedName>
        <fullName evidence="1">Enoyl reductase (ER) domain-containing protein</fullName>
    </recommendedName>
</protein>
<dbReference type="InterPro" id="IPR020843">
    <property type="entry name" value="ER"/>
</dbReference>
<dbReference type="RefSeq" id="XP_018130629.1">
    <property type="nucleotide sequence ID" value="XM_018275030.2"/>
</dbReference>
<sequence length="355" mass="37883">MAEPTMRAVGVSAFAGPAKYEHLILPIPTITGDEDILVRVKATSLAGPDVARAAGTLRIVQTIKLPVIIGSDFAGTIAAVGSAVTAFRPGDRVFGFTVNGGGAAEYLLLKPHRMLCLAKLPDNISFEDASYFPSTSLTIIQALDAAEAAIPGGLKGKTVFIPAGLSATGSLALQLLKPVYDVKKVITTVSTAKVSRIIELFGEGKVDQTIDYTTQNVVEAIGPQTVDFMLDTCYSSMKYIQIMKPGTGILYTLTGKKGADLREDFPTAPWLVAKILDVANAVQTWRVSRWGVAYKPVFTKMSVYDLQRVGEWAQSGTVKAIVGDTADLADLERVKALATVVEKKNGLGKYIITIE</sequence>
<dbReference type="PANTHER" id="PTHR43482">
    <property type="entry name" value="PROTEIN AST1-RELATED"/>
    <property type="match status" value="1"/>
</dbReference>
<dbReference type="Gene3D" id="3.40.50.720">
    <property type="entry name" value="NAD(P)-binding Rossmann-like Domain"/>
    <property type="match status" value="1"/>
</dbReference>
<dbReference type="InterPro" id="IPR052585">
    <property type="entry name" value="Lipid_raft_assoc_Zn_ADH"/>
</dbReference>
<dbReference type="Proteomes" id="UP000091956">
    <property type="component" value="Unassembled WGS sequence"/>
</dbReference>
<dbReference type="SUPFAM" id="SSF51735">
    <property type="entry name" value="NAD(P)-binding Rossmann-fold domains"/>
    <property type="match status" value="1"/>
</dbReference>
<dbReference type="EMBL" id="KV460225">
    <property type="protein sequence ID" value="OBT96896.1"/>
    <property type="molecule type" value="Genomic_DNA"/>
</dbReference>
<dbReference type="CDD" id="cd05289">
    <property type="entry name" value="MDR_like_2"/>
    <property type="match status" value="1"/>
</dbReference>
<dbReference type="OrthoDB" id="3509362at2759"/>
<dbReference type="InterPro" id="IPR011032">
    <property type="entry name" value="GroES-like_sf"/>
</dbReference>
<reference evidence="2 3" key="1">
    <citation type="submission" date="2016-03" db="EMBL/GenBank/DDBJ databases">
        <title>Comparative genomics of Pseudogymnoascus destructans, the fungus causing white-nose syndrome of bats.</title>
        <authorList>
            <person name="Palmer J.M."/>
            <person name="Drees K.P."/>
            <person name="Foster J.T."/>
            <person name="Lindner D.L."/>
        </authorList>
    </citation>
    <scope>NUCLEOTIDE SEQUENCE [LARGE SCALE GENOMIC DNA]</scope>
    <source>
        <strain evidence="2 3">UAMH 10579</strain>
    </source>
</reference>
<dbReference type="SMART" id="SM00829">
    <property type="entry name" value="PKS_ER"/>
    <property type="match status" value="1"/>
</dbReference>
<evidence type="ECO:0000259" key="1">
    <source>
        <dbReference type="SMART" id="SM00829"/>
    </source>
</evidence>
<proteinExistence type="predicted"/>
<dbReference type="STRING" id="342668.A0A1B8GM63"/>
<dbReference type="AlphaFoldDB" id="A0A1B8GM63"/>
<dbReference type="GeneID" id="28838953"/>
<dbReference type="GO" id="GO:0016491">
    <property type="term" value="F:oxidoreductase activity"/>
    <property type="evidence" value="ECO:0007669"/>
    <property type="project" value="InterPro"/>
</dbReference>
<dbReference type="Gene3D" id="3.90.180.10">
    <property type="entry name" value="Medium-chain alcohol dehydrogenases, catalytic domain"/>
    <property type="match status" value="1"/>
</dbReference>
<reference evidence="3" key="2">
    <citation type="journal article" date="2018" name="Nat. Commun.">
        <title>Extreme sensitivity to ultraviolet light in the fungal pathogen causing white-nose syndrome of bats.</title>
        <authorList>
            <person name="Palmer J.M."/>
            <person name="Drees K.P."/>
            <person name="Foster J.T."/>
            <person name="Lindner D.L."/>
        </authorList>
    </citation>
    <scope>NUCLEOTIDE SEQUENCE [LARGE SCALE GENOMIC DNA]</scope>
    <source>
        <strain evidence="3">UAMH 10579</strain>
    </source>
</reference>
<dbReference type="SUPFAM" id="SSF50129">
    <property type="entry name" value="GroES-like"/>
    <property type="match status" value="1"/>
</dbReference>
<evidence type="ECO:0000313" key="3">
    <source>
        <dbReference type="Proteomes" id="UP000091956"/>
    </source>
</evidence>
<dbReference type="InterPro" id="IPR036291">
    <property type="entry name" value="NAD(P)-bd_dom_sf"/>
</dbReference>
<feature type="domain" description="Enoyl reductase (ER)" evidence="1">
    <location>
        <begin position="18"/>
        <end position="352"/>
    </location>
</feature>
<evidence type="ECO:0000313" key="2">
    <source>
        <dbReference type="EMBL" id="OBT96896.1"/>
    </source>
</evidence>
<dbReference type="PANTHER" id="PTHR43482:SF1">
    <property type="entry name" value="PROTEIN AST1-RELATED"/>
    <property type="match status" value="1"/>
</dbReference>
<organism evidence="2 3">
    <name type="scientific">Pseudogymnoascus verrucosus</name>
    <dbReference type="NCBI Taxonomy" id="342668"/>
    <lineage>
        <taxon>Eukaryota</taxon>
        <taxon>Fungi</taxon>
        <taxon>Dikarya</taxon>
        <taxon>Ascomycota</taxon>
        <taxon>Pezizomycotina</taxon>
        <taxon>Leotiomycetes</taxon>
        <taxon>Thelebolales</taxon>
        <taxon>Thelebolaceae</taxon>
        <taxon>Pseudogymnoascus</taxon>
    </lineage>
</organism>
<dbReference type="InterPro" id="IPR013154">
    <property type="entry name" value="ADH-like_N"/>
</dbReference>
<keyword evidence="3" id="KW-1185">Reference proteome</keyword>
<dbReference type="Pfam" id="PF08240">
    <property type="entry name" value="ADH_N"/>
    <property type="match status" value="1"/>
</dbReference>
<dbReference type="Pfam" id="PF13602">
    <property type="entry name" value="ADH_zinc_N_2"/>
    <property type="match status" value="1"/>
</dbReference>
<accession>A0A1B8GM63</accession>
<gene>
    <name evidence="2" type="ORF">VE01_05567</name>
</gene>
<name>A0A1B8GM63_9PEZI</name>